<sequence length="145" mass="15548">MAPSNDGLPVTARLHWILGYAEAVARERAHPGVGPEHLQLAILRNRNAVPNRVLEVLGHEPEAVADIVSATLDAATDRTPADKYRILGPAADIARGLGHAHLGAEHVQLALLRDRDRAAARVLAAAEVGIEEFEAALTDRIRISD</sequence>
<dbReference type="RefSeq" id="WP_251914757.1">
    <property type="nucleotide sequence ID" value="NZ_JAMRXG010000010.1"/>
</dbReference>
<name>A0A9X2EBJ8_9NOCA</name>
<dbReference type="EMBL" id="JAMRXG010000010">
    <property type="protein sequence ID" value="MCM6776460.1"/>
    <property type="molecule type" value="Genomic_DNA"/>
</dbReference>
<dbReference type="AlphaFoldDB" id="A0A9X2EBJ8"/>
<comment type="caution">
    <text evidence="3">The sequence shown here is derived from an EMBL/GenBank/DDBJ whole genome shotgun (WGS) entry which is preliminary data.</text>
</comment>
<protein>
    <recommendedName>
        <fullName evidence="2">Clp R domain-containing protein</fullName>
    </recommendedName>
</protein>
<accession>A0A9X2EBJ8</accession>
<reference evidence="3" key="1">
    <citation type="submission" date="2022-06" db="EMBL/GenBank/DDBJ databases">
        <title>Novel species in genus nocardia.</title>
        <authorList>
            <person name="Li F."/>
        </authorList>
    </citation>
    <scope>NUCLEOTIDE SEQUENCE</scope>
    <source>
        <strain evidence="3">CDC141</strain>
    </source>
</reference>
<dbReference type="SUPFAM" id="SSF81923">
    <property type="entry name" value="Double Clp-N motif"/>
    <property type="match status" value="2"/>
</dbReference>
<keyword evidence="1" id="KW-0677">Repeat</keyword>
<dbReference type="Proteomes" id="UP001139157">
    <property type="component" value="Unassembled WGS sequence"/>
</dbReference>
<dbReference type="Gene3D" id="1.10.1780.10">
    <property type="entry name" value="Clp, N-terminal domain"/>
    <property type="match status" value="2"/>
</dbReference>
<evidence type="ECO:0000256" key="1">
    <source>
        <dbReference type="PROSITE-ProRule" id="PRU01251"/>
    </source>
</evidence>
<feature type="domain" description="Clp R" evidence="2">
    <location>
        <begin position="3"/>
        <end position="144"/>
    </location>
</feature>
<dbReference type="InterPro" id="IPR004176">
    <property type="entry name" value="Clp_R_N"/>
</dbReference>
<evidence type="ECO:0000313" key="4">
    <source>
        <dbReference type="Proteomes" id="UP001139157"/>
    </source>
</evidence>
<dbReference type="PROSITE" id="PS51903">
    <property type="entry name" value="CLP_R"/>
    <property type="match status" value="1"/>
</dbReference>
<dbReference type="InterPro" id="IPR036628">
    <property type="entry name" value="Clp_N_dom_sf"/>
</dbReference>
<evidence type="ECO:0000259" key="2">
    <source>
        <dbReference type="PROSITE" id="PS51903"/>
    </source>
</evidence>
<evidence type="ECO:0000313" key="3">
    <source>
        <dbReference type="EMBL" id="MCM6776460.1"/>
    </source>
</evidence>
<dbReference type="Pfam" id="PF02861">
    <property type="entry name" value="Clp_N"/>
    <property type="match status" value="2"/>
</dbReference>
<organism evidence="3 4">
    <name type="scientific">Nocardia pulmonis</name>
    <dbReference type="NCBI Taxonomy" id="2951408"/>
    <lineage>
        <taxon>Bacteria</taxon>
        <taxon>Bacillati</taxon>
        <taxon>Actinomycetota</taxon>
        <taxon>Actinomycetes</taxon>
        <taxon>Mycobacteriales</taxon>
        <taxon>Nocardiaceae</taxon>
        <taxon>Nocardia</taxon>
    </lineage>
</organism>
<keyword evidence="4" id="KW-1185">Reference proteome</keyword>
<gene>
    <name evidence="3" type="ORF">NDR86_23525</name>
</gene>
<proteinExistence type="predicted"/>